<evidence type="ECO:0000313" key="3">
    <source>
        <dbReference type="EMBL" id="PKR77566.1"/>
    </source>
</evidence>
<dbReference type="AlphaFoldDB" id="A0A2I0QTB3"/>
<dbReference type="Proteomes" id="UP000243524">
    <property type="component" value="Unassembled WGS sequence"/>
</dbReference>
<evidence type="ECO:0000313" key="4">
    <source>
        <dbReference type="Proteomes" id="UP000243524"/>
    </source>
</evidence>
<dbReference type="OrthoDB" id="470139at2"/>
<dbReference type="Pfam" id="PF15978">
    <property type="entry name" value="TnsD"/>
    <property type="match status" value="1"/>
</dbReference>
<dbReference type="InterPro" id="IPR032750">
    <property type="entry name" value="TnsD_C"/>
</dbReference>
<reference evidence="3 4" key="1">
    <citation type="submission" date="2017-06" db="EMBL/GenBank/DDBJ databases">
        <title>the draft geome sequence of Illustriluteabacillus marina B3227.</title>
        <authorList>
            <person name="He R.-H."/>
            <person name="Du Z.-J."/>
        </authorList>
    </citation>
    <scope>NUCLEOTIDE SEQUENCE [LARGE SCALE GENOMIC DNA]</scope>
    <source>
        <strain evidence="3 4">B3227</strain>
    </source>
</reference>
<keyword evidence="4" id="KW-1185">Reference proteome</keyword>
<gene>
    <name evidence="3" type="ORF">CEY16_06405</name>
</gene>
<dbReference type="InterPro" id="IPR009492">
    <property type="entry name" value="TniQ"/>
</dbReference>
<accession>A0A2I0QTB3</accession>
<sequence length="615" mass="72823">MLSQFPTIYDDELLYSILTRYHIMSGNTEVKTTLKELVGKKKVKVSPDLPTDLSYLWQVTCHFNIWKNTKQLVKKHTFFNYYHAFNKSKGKKVINYLTNTKEYQNIHTSFGQVANSIKDHKNLQLCPDCLKEDLEQKGEAFWRLSFQLPSVKICLKHSKSLYSSSVLFRNKDFEFSQLPSLNDIYYLDVKEYSGTEKIHLKYLAEESLKLLSGKYSFEIGTIALIYKKLLFLHGYISPKGFVYQEKLAKDFIDFYGEEFLEQLQSKIEPYKQTCWLKTITRKHRKAFHPLRHMLLINFFGETVNSVYKMNELNSTPFGLPPYPCLNPASNHYKEYKINNVYVTRCSKTGNPIGTFSCNCGFEYCRKGPDQEKEDKFRIGRVKKYGDVWINEVRRKIYKDRISYRQCARDFNVDTNTVIKYASEKIRCSKNNDLSQIRDLSITKKSEWLQLISKHPLKTKTELRKLNPALYIWLYRHEKNWFFKNSTTVKKSRKSVVRVEWGHRDEVMSKEVPTIITQLKKDTPPIRITKRRIGIALGNLSLIEKKLDYLPSLKRKIEENSENIRDFHYRKITWAIDEMIKSGEPLRVWKVRRVAGIKNMDEELRHYIFNEIKELI</sequence>
<feature type="domain" description="TniQ" evidence="1">
    <location>
        <begin position="5"/>
        <end position="158"/>
    </location>
</feature>
<feature type="domain" description="Transposon Tn7 transposition protein TnsD C-terminal" evidence="2">
    <location>
        <begin position="217"/>
        <end position="554"/>
    </location>
</feature>
<protein>
    <submittedName>
        <fullName evidence="3">Transposase</fullName>
    </submittedName>
</protein>
<name>A0A2I0QTB3_9BACI</name>
<organism evidence="3 4">
    <name type="scientific">Halalkalibacillus sediminis</name>
    <dbReference type="NCBI Taxonomy" id="2018042"/>
    <lineage>
        <taxon>Bacteria</taxon>
        <taxon>Bacillati</taxon>
        <taxon>Bacillota</taxon>
        <taxon>Bacilli</taxon>
        <taxon>Bacillales</taxon>
        <taxon>Bacillaceae</taxon>
        <taxon>Halalkalibacillus</taxon>
    </lineage>
</organism>
<proteinExistence type="predicted"/>
<evidence type="ECO:0000259" key="2">
    <source>
        <dbReference type="Pfam" id="PF15978"/>
    </source>
</evidence>
<evidence type="ECO:0000259" key="1">
    <source>
        <dbReference type="Pfam" id="PF06527"/>
    </source>
</evidence>
<comment type="caution">
    <text evidence="3">The sequence shown here is derived from an EMBL/GenBank/DDBJ whole genome shotgun (WGS) entry which is preliminary data.</text>
</comment>
<dbReference type="EMBL" id="PJNH01000002">
    <property type="protein sequence ID" value="PKR77566.1"/>
    <property type="molecule type" value="Genomic_DNA"/>
</dbReference>
<dbReference type="Pfam" id="PF06527">
    <property type="entry name" value="TniQ"/>
    <property type="match status" value="1"/>
</dbReference>
<dbReference type="RefSeq" id="WP_101331174.1">
    <property type="nucleotide sequence ID" value="NZ_PJNH01000002.1"/>
</dbReference>